<proteinExistence type="predicted"/>
<name>A0ABY8J479_9BACI</name>
<keyword evidence="1" id="KW-0472">Membrane</keyword>
<dbReference type="RefSeq" id="WP_283077647.1">
    <property type="nucleotide sequence ID" value="NZ_CP121671.1"/>
</dbReference>
<evidence type="ECO:0000256" key="1">
    <source>
        <dbReference type="SAM" id="Phobius"/>
    </source>
</evidence>
<protein>
    <submittedName>
        <fullName evidence="2">Uncharacterized protein</fullName>
    </submittedName>
</protein>
<evidence type="ECO:0000313" key="3">
    <source>
        <dbReference type="Proteomes" id="UP001221597"/>
    </source>
</evidence>
<organism evidence="2 3">
    <name type="scientific">Halobacillus naozhouensis</name>
    <dbReference type="NCBI Taxonomy" id="554880"/>
    <lineage>
        <taxon>Bacteria</taxon>
        <taxon>Bacillati</taxon>
        <taxon>Bacillota</taxon>
        <taxon>Bacilli</taxon>
        <taxon>Bacillales</taxon>
        <taxon>Bacillaceae</taxon>
        <taxon>Halobacillus</taxon>
    </lineage>
</organism>
<dbReference type="EMBL" id="CP121671">
    <property type="protein sequence ID" value="WFT75681.1"/>
    <property type="molecule type" value="Genomic_DNA"/>
</dbReference>
<keyword evidence="1" id="KW-0812">Transmembrane</keyword>
<gene>
    <name evidence="2" type="ORF">P9989_04640</name>
</gene>
<reference evidence="2 3" key="1">
    <citation type="submission" date="2023-04" db="EMBL/GenBank/DDBJ databases">
        <title>Genome sequence of Halobacillus naozhouensis KACC 21980.</title>
        <authorList>
            <person name="Kim S."/>
            <person name="Heo J."/>
            <person name="Kwon S.-W."/>
        </authorList>
    </citation>
    <scope>NUCLEOTIDE SEQUENCE [LARGE SCALE GENOMIC DNA]</scope>
    <source>
        <strain evidence="2 3">KCTC 13234</strain>
    </source>
</reference>
<feature type="transmembrane region" description="Helical" evidence="1">
    <location>
        <begin position="6"/>
        <end position="24"/>
    </location>
</feature>
<accession>A0ABY8J479</accession>
<dbReference type="Proteomes" id="UP001221597">
    <property type="component" value="Chromosome"/>
</dbReference>
<evidence type="ECO:0000313" key="2">
    <source>
        <dbReference type="EMBL" id="WFT75681.1"/>
    </source>
</evidence>
<keyword evidence="3" id="KW-1185">Reference proteome</keyword>
<keyword evidence="1" id="KW-1133">Transmembrane helix</keyword>
<sequence>MTTSILTLLGIIVVFVSPVLIGMFRKRSSRSRHDADYGDRLEKAKTASRAQVEARSKINVEIYRNSSGGGPGW</sequence>